<gene>
    <name evidence="1" type="ORF">alia_93</name>
</gene>
<evidence type="ECO:0000313" key="2">
    <source>
        <dbReference type="Proteomes" id="UP000464502"/>
    </source>
</evidence>
<dbReference type="EMBL" id="MN850632">
    <property type="protein sequence ID" value="QHR73807.1"/>
    <property type="molecule type" value="Genomic_DNA"/>
</dbReference>
<keyword evidence="2" id="KW-1185">Reference proteome</keyword>
<name>A0A6B9X4N1_9CAUD</name>
<organism evidence="1 2">
    <name type="scientific">Escherichia phage alia</name>
    <dbReference type="NCBI Taxonomy" id="2696379"/>
    <lineage>
        <taxon>Viruses</taxon>
        <taxon>Duplodnaviria</taxon>
        <taxon>Heunggongvirae</taxon>
        <taxon>Uroviricota</taxon>
        <taxon>Caudoviricetes</taxon>
        <taxon>Stephanstirmvirinae</taxon>
        <taxon>Justusliebigvirus</taxon>
        <taxon>Justusliebigvirus alia</taxon>
    </lineage>
</organism>
<dbReference type="Proteomes" id="UP000464502">
    <property type="component" value="Segment"/>
</dbReference>
<reference evidence="2" key="1">
    <citation type="submission" date="2019-12" db="EMBL/GenBank/DDBJ databases">
        <authorList>
            <person name="Olsen N.S."/>
            <person name="Junco L.M.F."/>
            <person name="Kot W."/>
            <person name="Hansen L.H."/>
        </authorList>
    </citation>
    <scope>NUCLEOTIDE SEQUENCE [LARGE SCALE GENOMIC DNA]</scope>
</reference>
<sequence>MAIYKNKFTGCLRKFIDKKGYVSVDNGVTWVQNGTSEQLIKALPYYEEFTK</sequence>
<accession>A0A6B9X4N1</accession>
<evidence type="ECO:0000313" key="1">
    <source>
        <dbReference type="EMBL" id="QHR73807.1"/>
    </source>
</evidence>
<protein>
    <submittedName>
        <fullName evidence="1">Uncharacterized protein</fullName>
    </submittedName>
</protein>
<proteinExistence type="predicted"/>